<evidence type="ECO:0000256" key="6">
    <source>
        <dbReference type="ARBA" id="ARBA00035293"/>
    </source>
</evidence>
<dbReference type="PROSITE" id="PS50126">
    <property type="entry name" value="S1"/>
    <property type="match status" value="6"/>
</dbReference>
<evidence type="ECO:0000256" key="8">
    <source>
        <dbReference type="SAM" id="MobiDB-lite"/>
    </source>
</evidence>
<evidence type="ECO:0000259" key="9">
    <source>
        <dbReference type="PROSITE" id="PS50126"/>
    </source>
</evidence>
<keyword evidence="4 10" id="KW-0689">Ribosomal protein</keyword>
<feature type="domain" description="S1 motif" evidence="9">
    <location>
        <begin position="414"/>
        <end position="484"/>
    </location>
</feature>
<evidence type="ECO:0000256" key="7">
    <source>
        <dbReference type="ARBA" id="ARBA00035517"/>
    </source>
</evidence>
<evidence type="ECO:0000256" key="2">
    <source>
        <dbReference type="ARBA" id="ARBA00022737"/>
    </source>
</evidence>
<dbReference type="SUPFAM" id="SSF50249">
    <property type="entry name" value="Nucleic acid-binding proteins"/>
    <property type="match status" value="6"/>
</dbReference>
<dbReference type="SMART" id="SM00316">
    <property type="entry name" value="S1"/>
    <property type="match status" value="6"/>
</dbReference>
<dbReference type="Pfam" id="PF00575">
    <property type="entry name" value="S1"/>
    <property type="match status" value="6"/>
</dbReference>
<keyword evidence="11" id="KW-1185">Reference proteome</keyword>
<keyword evidence="2" id="KW-0677">Repeat</keyword>
<dbReference type="CDD" id="cd05688">
    <property type="entry name" value="S1_RPS1_repeat_ec3"/>
    <property type="match status" value="1"/>
</dbReference>
<reference evidence="10 11" key="1">
    <citation type="submission" date="2023-01" db="EMBL/GenBank/DDBJ databases">
        <title>Minimal conservation of predation-associated metabolite biosynthetic gene clusters underscores biosynthetic potential of Myxococcota including descriptions for ten novel species: Archangium lansinium sp. nov., Myxococcus landrumus sp. nov., Nannocystis bai.</title>
        <authorList>
            <person name="Ahearne A."/>
            <person name="Stevens C."/>
            <person name="Dowd S."/>
        </authorList>
    </citation>
    <scope>NUCLEOTIDE SEQUENCE [LARGE SCALE GENOMIC DNA]</scope>
    <source>
        <strain evidence="10 11">WIWO2</strain>
    </source>
</reference>
<comment type="similarity">
    <text evidence="1">Belongs to the bacterial ribosomal protein bS1 family.</text>
</comment>
<dbReference type="CDD" id="cd04465">
    <property type="entry name" value="S1_RPS1_repeat_ec2_hs2"/>
    <property type="match status" value="1"/>
</dbReference>
<evidence type="ECO:0000313" key="10">
    <source>
        <dbReference type="EMBL" id="MDC0685907.1"/>
    </source>
</evidence>
<feature type="region of interest" description="Disordered" evidence="8">
    <location>
        <begin position="659"/>
        <end position="683"/>
    </location>
</feature>
<dbReference type="NCBIfam" id="NF005208">
    <property type="entry name" value="PRK06676.1"/>
    <property type="match status" value="1"/>
</dbReference>
<evidence type="ECO:0000256" key="4">
    <source>
        <dbReference type="ARBA" id="ARBA00022980"/>
    </source>
</evidence>
<feature type="region of interest" description="Disordered" evidence="8">
    <location>
        <begin position="1"/>
        <end position="82"/>
    </location>
</feature>
<feature type="domain" description="S1 motif" evidence="9">
    <location>
        <begin position="329"/>
        <end position="397"/>
    </location>
</feature>
<dbReference type="GO" id="GO:0005840">
    <property type="term" value="C:ribosome"/>
    <property type="evidence" value="ECO:0007669"/>
    <property type="project" value="UniProtKB-KW"/>
</dbReference>
<dbReference type="CDD" id="cd05687">
    <property type="entry name" value="S1_RPS1_repeat_ec1_hs1"/>
    <property type="match status" value="1"/>
</dbReference>
<sequence length="698" mass="77179">MALRGPRSRLRRARTPRPRRARRRRRRAGRRGGRHALRSRRFERAGTSFPPKRTGPTKTSSGSVVALTEAPPQTTGSPLPRGPGASVRVCLPLRRSCVAPRVHDCARAANPREGKETRTNNMTSNIHMEAGSSGASMESFAALFEQSVEGGDFAREGEIISGTVVAVNRDSVVVDIGGKSEGVIALREFADAAGQSAVKAGDKVDVYIESRENDDGLVTLSKEKADKMKVWDEISNACEADELIEGTISQRVKGGLSVTIRGGVKAFLPGSQVDLRPIRNLDKLIGQTYKFKVIKFNKKRGNIVLSRRVLLERERDEMKAKTLETLTEGMTVKGTIKNITEYGAFVDLGGIDGLLHITDMSWGRVNHPSEVFQVGDEVLVKVLKYNADTERVSLGLKQTQEDPWNHAEEAYPAGKKVRGKVMSITDYGAFVELEPGVEGLIHVSEMSWTKKVKHPSKLLEVGQELECQVLEVDARAKRISLGLKQLEPDPWMLFTDKYHPGDKIAGKVRSLTDYGVFVGIEEGVDGMVHKSDLSWSVRVNNPSDLYHKGDDVEAIILSINHDEKKVSLGIKQLWDDPWPSMLTEYPPGRVLDDAQVVSIVDYGVFVRLREGVEGLISQGDVQEPEEGKLKVGDKVKAEISSLDTVDRRLFLTMKNIGMERPAPVQRQQQKRKDDDDKPVAGTIGDLIKEKFGAKLDLK</sequence>
<dbReference type="EMBL" id="JAQNDK010000007">
    <property type="protein sequence ID" value="MDC0685907.1"/>
    <property type="molecule type" value="Genomic_DNA"/>
</dbReference>
<dbReference type="Gene3D" id="2.40.50.140">
    <property type="entry name" value="Nucleic acid-binding proteins"/>
    <property type="match status" value="6"/>
</dbReference>
<comment type="caution">
    <text evidence="10">The sequence shown here is derived from an EMBL/GenBank/DDBJ whole genome shotgun (WGS) entry which is preliminary data.</text>
</comment>
<keyword evidence="3" id="KW-0694">RNA-binding</keyword>
<dbReference type="NCBIfam" id="TIGR00717">
    <property type="entry name" value="rpsA"/>
    <property type="match status" value="1"/>
</dbReference>
<proteinExistence type="inferred from homology"/>
<accession>A0ABT5CHI8</accession>
<dbReference type="NCBIfam" id="NF004952">
    <property type="entry name" value="PRK06299.1-2"/>
    <property type="match status" value="1"/>
</dbReference>
<feature type="domain" description="S1 motif" evidence="9">
    <location>
        <begin position="588"/>
        <end position="654"/>
    </location>
</feature>
<dbReference type="PRINTS" id="PR00681">
    <property type="entry name" value="RIBOSOMALS1"/>
</dbReference>
<name>A0ABT5CHI8_9BACT</name>
<organism evidence="10 11">
    <name type="scientific">Sorangium atrum</name>
    <dbReference type="NCBI Taxonomy" id="2995308"/>
    <lineage>
        <taxon>Bacteria</taxon>
        <taxon>Pseudomonadati</taxon>
        <taxon>Myxococcota</taxon>
        <taxon>Polyangia</taxon>
        <taxon>Polyangiales</taxon>
        <taxon>Polyangiaceae</taxon>
        <taxon>Sorangium</taxon>
    </lineage>
</organism>
<dbReference type="Proteomes" id="UP001217485">
    <property type="component" value="Unassembled WGS sequence"/>
</dbReference>
<dbReference type="InterPro" id="IPR035104">
    <property type="entry name" value="Ribosomal_protein_S1-like"/>
</dbReference>
<evidence type="ECO:0000256" key="5">
    <source>
        <dbReference type="ARBA" id="ARBA00023274"/>
    </source>
</evidence>
<dbReference type="PANTHER" id="PTHR10724:SF7">
    <property type="entry name" value="SMALL RIBOSOMAL SUBUNIT PROTEIN BS1C"/>
    <property type="match status" value="1"/>
</dbReference>
<evidence type="ECO:0000313" key="11">
    <source>
        <dbReference type="Proteomes" id="UP001217485"/>
    </source>
</evidence>
<evidence type="ECO:0000256" key="1">
    <source>
        <dbReference type="ARBA" id="ARBA00006767"/>
    </source>
</evidence>
<dbReference type="InterPro" id="IPR012340">
    <property type="entry name" value="NA-bd_OB-fold"/>
</dbReference>
<dbReference type="InterPro" id="IPR000110">
    <property type="entry name" value="Ribosomal_bS1"/>
</dbReference>
<feature type="domain" description="S1 motif" evidence="9">
    <location>
        <begin position="157"/>
        <end position="223"/>
    </location>
</feature>
<keyword evidence="5" id="KW-0687">Ribonucleoprotein</keyword>
<dbReference type="CDD" id="cd00164">
    <property type="entry name" value="S1_like"/>
    <property type="match status" value="1"/>
</dbReference>
<dbReference type="InterPro" id="IPR003029">
    <property type="entry name" value="S1_domain"/>
</dbReference>
<dbReference type="PANTHER" id="PTHR10724">
    <property type="entry name" value="30S RIBOSOMAL PROTEIN S1"/>
    <property type="match status" value="1"/>
</dbReference>
<evidence type="ECO:0000256" key="3">
    <source>
        <dbReference type="ARBA" id="ARBA00022884"/>
    </source>
</evidence>
<feature type="domain" description="S1 motif" evidence="9">
    <location>
        <begin position="241"/>
        <end position="308"/>
    </location>
</feature>
<dbReference type="InterPro" id="IPR050437">
    <property type="entry name" value="Ribos_protein_bS1-like"/>
</dbReference>
<protein>
    <recommendedName>
        <fullName evidence="6">Small ribosomal subunit protein bS1</fullName>
    </recommendedName>
    <alternativeName>
        <fullName evidence="7">30S ribosomal protein S1</fullName>
    </alternativeName>
</protein>
<gene>
    <name evidence="10" type="ORF">POL72_49850</name>
</gene>
<feature type="compositionally biased region" description="Basic residues" evidence="8">
    <location>
        <begin position="1"/>
        <end position="41"/>
    </location>
</feature>
<feature type="domain" description="S1 motif" evidence="9">
    <location>
        <begin position="501"/>
        <end position="571"/>
    </location>
</feature>